<dbReference type="PROSITE" id="PS00217">
    <property type="entry name" value="SUGAR_TRANSPORT_2"/>
    <property type="match status" value="1"/>
</dbReference>
<dbReference type="InterPro" id="IPR020846">
    <property type="entry name" value="MFS_dom"/>
</dbReference>
<dbReference type="InterPro" id="IPR036259">
    <property type="entry name" value="MFS_trans_sf"/>
</dbReference>
<evidence type="ECO:0000256" key="5">
    <source>
        <dbReference type="SAM" id="MobiDB-lite"/>
    </source>
</evidence>
<feature type="compositionally biased region" description="Basic and acidic residues" evidence="5">
    <location>
        <begin position="562"/>
        <end position="583"/>
    </location>
</feature>
<keyword evidence="4 6" id="KW-0472">Membrane</keyword>
<evidence type="ECO:0000256" key="2">
    <source>
        <dbReference type="ARBA" id="ARBA00022692"/>
    </source>
</evidence>
<evidence type="ECO:0000256" key="3">
    <source>
        <dbReference type="ARBA" id="ARBA00022989"/>
    </source>
</evidence>
<evidence type="ECO:0000256" key="1">
    <source>
        <dbReference type="ARBA" id="ARBA00004141"/>
    </source>
</evidence>
<dbReference type="InterPro" id="IPR005828">
    <property type="entry name" value="MFS_sugar_transport-like"/>
</dbReference>
<dbReference type="Proteomes" id="UP000694888">
    <property type="component" value="Unplaced"/>
</dbReference>
<feature type="transmembrane region" description="Helical" evidence="6">
    <location>
        <begin position="314"/>
        <end position="335"/>
    </location>
</feature>
<evidence type="ECO:0000256" key="4">
    <source>
        <dbReference type="ARBA" id="ARBA00023136"/>
    </source>
</evidence>
<dbReference type="RefSeq" id="XP_035825040.1">
    <property type="nucleotide sequence ID" value="XM_035969147.1"/>
</dbReference>
<accession>A0ABM1VRJ8</accession>
<feature type="transmembrane region" description="Helical" evidence="6">
    <location>
        <begin position="224"/>
        <end position="242"/>
    </location>
</feature>
<proteinExistence type="predicted"/>
<feature type="transmembrane region" description="Helical" evidence="6">
    <location>
        <begin position="341"/>
        <end position="363"/>
    </location>
</feature>
<dbReference type="Gene3D" id="1.20.1250.20">
    <property type="entry name" value="MFS general substrate transporter like domains"/>
    <property type="match status" value="1"/>
</dbReference>
<dbReference type="InterPro" id="IPR005829">
    <property type="entry name" value="Sugar_transporter_CS"/>
</dbReference>
<sequence>MGQETKHDFEDILSRLGGFSKFQVLMIGSVFTMKFMMGWSMLQMSFAGLIPDWYCVLDDGGNRSVVERSLNSTFERCEVDGEVCQDFRFVESARTIITEWNLLCDLKWVKATVTSIQMSGVTIGCFLGGQMGDYFGRKKTTYGFALYHVIMNVITAYSVSWQMFAAMRFFVGIGIGALLVVIFPYPLEFLPLKWRPLLAVLPMWPLGSGMLAGAAWLLQDWSHLHLACAAFCAPGLIGWFFIPESVRWLTVHGKVKDAYKVLVKVAKVNGRELPDFTESVLVSIHKDELASRQSGRQYSYLDVFRGKRMAKITISFAILWFSLSFVFYGLSFGVSSLAGNIYLNMFLMAVVEIPAQLTTFYFNNKVGRRWTCLVLLAMSAVSAFACMAVNISDIEDKGTVTSGLSLAAKMAAAACWAAVQTWGTEIYPTVTRNLGYGVGNTAARLGGIVAPFAINLDDQVVMSYAIIGVLMVICLLLCLIIPETKGEVMADSLIAAPEVDDNSTTNDDYAVKKLSHVLDIDRVLVLPPDSEDKIPEKQMSIMNGCSISSTSDESESGVTECADDKMAGKTGDNKDEAAVKDDSQSEPGTVQPIKDVTLSSGQSKLPDNGGKGDAENLDGFSETPVLTERLYDDVTRAGHLSSKTPSTEDSVDIRDSPNSTKL</sequence>
<keyword evidence="3 6" id="KW-1133">Transmembrane helix</keyword>
<feature type="transmembrane region" description="Helical" evidence="6">
    <location>
        <begin position="165"/>
        <end position="185"/>
    </location>
</feature>
<feature type="domain" description="Major facilitator superfamily (MFS) profile" evidence="7">
    <location>
        <begin position="26"/>
        <end position="486"/>
    </location>
</feature>
<keyword evidence="8" id="KW-1185">Reference proteome</keyword>
<organism evidence="8 9">
    <name type="scientific">Aplysia californica</name>
    <name type="common">California sea hare</name>
    <dbReference type="NCBI Taxonomy" id="6500"/>
    <lineage>
        <taxon>Eukaryota</taxon>
        <taxon>Metazoa</taxon>
        <taxon>Spiralia</taxon>
        <taxon>Lophotrochozoa</taxon>
        <taxon>Mollusca</taxon>
        <taxon>Gastropoda</taxon>
        <taxon>Heterobranchia</taxon>
        <taxon>Euthyneura</taxon>
        <taxon>Tectipleura</taxon>
        <taxon>Aplysiida</taxon>
        <taxon>Aplysioidea</taxon>
        <taxon>Aplysiidae</taxon>
        <taxon>Aplysia</taxon>
    </lineage>
</organism>
<dbReference type="PANTHER" id="PTHR24064">
    <property type="entry name" value="SOLUTE CARRIER FAMILY 22 MEMBER"/>
    <property type="match status" value="1"/>
</dbReference>
<evidence type="ECO:0000313" key="8">
    <source>
        <dbReference type="Proteomes" id="UP000694888"/>
    </source>
</evidence>
<comment type="subcellular location">
    <subcellularLocation>
        <location evidence="1">Membrane</location>
        <topology evidence="1">Multi-pass membrane protein</topology>
    </subcellularLocation>
</comment>
<gene>
    <name evidence="9" type="primary">LOC101845843</name>
</gene>
<evidence type="ECO:0000256" key="6">
    <source>
        <dbReference type="SAM" id="Phobius"/>
    </source>
</evidence>
<keyword evidence="2 6" id="KW-0812">Transmembrane</keyword>
<protein>
    <submittedName>
        <fullName evidence="9">Solute carrier family 22 member 7</fullName>
    </submittedName>
</protein>
<evidence type="ECO:0000259" key="7">
    <source>
        <dbReference type="PROSITE" id="PS50850"/>
    </source>
</evidence>
<evidence type="ECO:0000313" key="9">
    <source>
        <dbReference type="RefSeq" id="XP_035825040.1"/>
    </source>
</evidence>
<feature type="transmembrane region" description="Helical" evidence="6">
    <location>
        <begin position="141"/>
        <end position="159"/>
    </location>
</feature>
<reference evidence="9" key="1">
    <citation type="submission" date="2025-08" db="UniProtKB">
        <authorList>
            <consortium name="RefSeq"/>
        </authorList>
    </citation>
    <scope>IDENTIFICATION</scope>
</reference>
<feature type="region of interest" description="Disordered" evidence="5">
    <location>
        <begin position="544"/>
        <end position="662"/>
    </location>
</feature>
<dbReference type="PROSITE" id="PS50850">
    <property type="entry name" value="MFS"/>
    <property type="match status" value="1"/>
</dbReference>
<dbReference type="GeneID" id="101845843"/>
<feature type="transmembrane region" description="Helical" evidence="6">
    <location>
        <begin position="370"/>
        <end position="391"/>
    </location>
</feature>
<dbReference type="SUPFAM" id="SSF103473">
    <property type="entry name" value="MFS general substrate transporter"/>
    <property type="match status" value="1"/>
</dbReference>
<feature type="transmembrane region" description="Helical" evidence="6">
    <location>
        <begin position="460"/>
        <end position="481"/>
    </location>
</feature>
<feature type="transmembrane region" description="Helical" evidence="6">
    <location>
        <begin position="197"/>
        <end position="218"/>
    </location>
</feature>
<dbReference type="Pfam" id="PF00083">
    <property type="entry name" value="Sugar_tr"/>
    <property type="match status" value="1"/>
</dbReference>
<name>A0ABM1VRJ8_APLCA</name>